<dbReference type="Pfam" id="PF00990">
    <property type="entry name" value="GGDEF"/>
    <property type="match status" value="1"/>
</dbReference>
<evidence type="ECO:0000256" key="2">
    <source>
        <dbReference type="ARBA" id="ARBA00012528"/>
    </source>
</evidence>
<reference evidence="4 5" key="1">
    <citation type="submission" date="2019-12" db="EMBL/GenBank/DDBJ databases">
        <title>Shewanella insulae sp. nov., isolated from a tidal flat.</title>
        <authorList>
            <person name="Yoon J.-H."/>
        </authorList>
    </citation>
    <scope>NUCLEOTIDE SEQUENCE [LARGE SCALE GENOMIC DNA]</scope>
    <source>
        <strain evidence="4 5">JBTF-M18</strain>
    </source>
</reference>
<dbReference type="PROSITE" id="PS50887">
    <property type="entry name" value="GGDEF"/>
    <property type="match status" value="1"/>
</dbReference>
<dbReference type="InterPro" id="IPR000160">
    <property type="entry name" value="GGDEF_dom"/>
</dbReference>
<dbReference type="SUPFAM" id="SSF55073">
    <property type="entry name" value="Nucleotide cyclase"/>
    <property type="match status" value="1"/>
</dbReference>
<dbReference type="EMBL" id="WRPA01000004">
    <property type="protein sequence ID" value="MXR68288.1"/>
    <property type="molecule type" value="Genomic_DNA"/>
</dbReference>
<feature type="domain" description="GGDEF" evidence="3">
    <location>
        <begin position="169"/>
        <end position="295"/>
    </location>
</feature>
<dbReference type="GO" id="GO:0052621">
    <property type="term" value="F:diguanylate cyclase activity"/>
    <property type="evidence" value="ECO:0007669"/>
    <property type="project" value="UniProtKB-EC"/>
</dbReference>
<organism evidence="4 5">
    <name type="scientific">Shewanella insulae</name>
    <dbReference type="NCBI Taxonomy" id="2681496"/>
    <lineage>
        <taxon>Bacteria</taxon>
        <taxon>Pseudomonadati</taxon>
        <taxon>Pseudomonadota</taxon>
        <taxon>Gammaproteobacteria</taxon>
        <taxon>Alteromonadales</taxon>
        <taxon>Shewanellaceae</taxon>
        <taxon>Shewanella</taxon>
    </lineage>
</organism>
<protein>
    <recommendedName>
        <fullName evidence="2">diguanylate cyclase</fullName>
        <ecNumber evidence="2">2.7.7.65</ecNumber>
    </recommendedName>
</protein>
<dbReference type="CDD" id="cd01949">
    <property type="entry name" value="GGDEF"/>
    <property type="match status" value="1"/>
</dbReference>
<dbReference type="InterPro" id="IPR043128">
    <property type="entry name" value="Rev_trsase/Diguanyl_cyclase"/>
</dbReference>
<dbReference type="GO" id="GO:1902201">
    <property type="term" value="P:negative regulation of bacterial-type flagellum-dependent cell motility"/>
    <property type="evidence" value="ECO:0007669"/>
    <property type="project" value="TreeGrafter"/>
</dbReference>
<dbReference type="PANTHER" id="PTHR45138:SF6">
    <property type="entry name" value="DIGUANYLATE CYCLASE DGCN"/>
    <property type="match status" value="1"/>
</dbReference>
<comment type="caution">
    <text evidence="4">The sequence shown here is derived from an EMBL/GenBank/DDBJ whole genome shotgun (WGS) entry which is preliminary data.</text>
</comment>
<dbReference type="AlphaFoldDB" id="A0A6L7HYQ6"/>
<dbReference type="Gene3D" id="3.30.70.270">
    <property type="match status" value="1"/>
</dbReference>
<evidence type="ECO:0000259" key="3">
    <source>
        <dbReference type="PROSITE" id="PS50887"/>
    </source>
</evidence>
<dbReference type="RefSeq" id="WP_160794452.1">
    <property type="nucleotide sequence ID" value="NZ_WRPA01000004.1"/>
</dbReference>
<dbReference type="GO" id="GO:0005886">
    <property type="term" value="C:plasma membrane"/>
    <property type="evidence" value="ECO:0007669"/>
    <property type="project" value="TreeGrafter"/>
</dbReference>
<evidence type="ECO:0000313" key="4">
    <source>
        <dbReference type="EMBL" id="MXR68288.1"/>
    </source>
</evidence>
<dbReference type="PANTHER" id="PTHR45138">
    <property type="entry name" value="REGULATORY COMPONENTS OF SENSORY TRANSDUCTION SYSTEM"/>
    <property type="match status" value="1"/>
</dbReference>
<dbReference type="SMART" id="SM00267">
    <property type="entry name" value="GGDEF"/>
    <property type="match status" value="1"/>
</dbReference>
<comment type="cofactor">
    <cofactor evidence="1">
        <name>Mg(2+)</name>
        <dbReference type="ChEBI" id="CHEBI:18420"/>
    </cofactor>
</comment>
<accession>A0A6L7HYQ6</accession>
<dbReference type="EC" id="2.7.7.65" evidence="2"/>
<keyword evidence="5" id="KW-1185">Reference proteome</keyword>
<dbReference type="Proteomes" id="UP000474778">
    <property type="component" value="Unassembled WGS sequence"/>
</dbReference>
<dbReference type="InterPro" id="IPR029787">
    <property type="entry name" value="Nucleotide_cyclase"/>
</dbReference>
<dbReference type="InterPro" id="IPR050469">
    <property type="entry name" value="Diguanylate_Cyclase"/>
</dbReference>
<evidence type="ECO:0000256" key="1">
    <source>
        <dbReference type="ARBA" id="ARBA00001946"/>
    </source>
</evidence>
<evidence type="ECO:0000313" key="5">
    <source>
        <dbReference type="Proteomes" id="UP000474778"/>
    </source>
</evidence>
<name>A0A6L7HYQ6_9GAMM</name>
<dbReference type="GO" id="GO:0043709">
    <property type="term" value="P:cell adhesion involved in single-species biofilm formation"/>
    <property type="evidence" value="ECO:0007669"/>
    <property type="project" value="TreeGrafter"/>
</dbReference>
<sequence>MDFALATEFSFDEYRYQPDHHHNTVGAPYGAPNLVTIMQQLHESLDPRTVFACYGKLMGQHLPVQGITLCYKEYQLSWGGEQGLLIKQNLSHDGLNINIAYRLSAPLSKPQTELLHQLQSLLLSPLVNAIAYQQMAKQAMHDSLTHLGNRRYYEQSLKQVLARAQRHGDAISLVVLDLDNFKSLNDKYGHLVGDEVLSQFGQTLNQVIRDSDQAFRIGGDEFALLIEGDAKAASVLCERILAMMEQDTLLTKFLVQTSIGVAQWQLENDAEALYLRADRALYRAKAAGRRCYRVD</sequence>
<proteinExistence type="predicted"/>
<dbReference type="NCBIfam" id="TIGR00254">
    <property type="entry name" value="GGDEF"/>
    <property type="match status" value="1"/>
</dbReference>
<gene>
    <name evidence="4" type="ORF">GNT65_06310</name>
</gene>
<dbReference type="FunFam" id="3.30.70.270:FF:000001">
    <property type="entry name" value="Diguanylate cyclase domain protein"/>
    <property type="match status" value="1"/>
</dbReference>